<reference evidence="2 3" key="1">
    <citation type="submission" date="2016-04" db="EMBL/GenBank/DDBJ databases">
        <title>The genome of Intoshia linei affirms orthonectids as highly simplified spiralians.</title>
        <authorList>
            <person name="Mikhailov K.V."/>
            <person name="Slusarev G.S."/>
            <person name="Nikitin M.A."/>
            <person name="Logacheva M.D."/>
            <person name="Penin A."/>
            <person name="Aleoshin V."/>
            <person name="Panchin Y.V."/>
        </authorList>
    </citation>
    <scope>NUCLEOTIDE SEQUENCE [LARGE SCALE GENOMIC DNA]</scope>
    <source>
        <strain evidence="2">Intl2013</strain>
        <tissue evidence="2">Whole animal</tissue>
    </source>
</reference>
<dbReference type="Pfam" id="PF00899">
    <property type="entry name" value="ThiF"/>
    <property type="match status" value="1"/>
</dbReference>
<gene>
    <name evidence="2" type="ORF">A3Q56_06070</name>
</gene>
<organism evidence="2 3">
    <name type="scientific">Intoshia linei</name>
    <dbReference type="NCBI Taxonomy" id="1819745"/>
    <lineage>
        <taxon>Eukaryota</taxon>
        <taxon>Metazoa</taxon>
        <taxon>Spiralia</taxon>
        <taxon>Lophotrochozoa</taxon>
        <taxon>Mesozoa</taxon>
        <taxon>Orthonectida</taxon>
        <taxon>Rhopaluridae</taxon>
        <taxon>Intoshia</taxon>
    </lineage>
</organism>
<dbReference type="InterPro" id="IPR000594">
    <property type="entry name" value="ThiF_NAD_FAD-bd"/>
</dbReference>
<evidence type="ECO:0000259" key="1">
    <source>
        <dbReference type="Pfam" id="PF00899"/>
    </source>
</evidence>
<accession>A0A177AXR9</accession>
<name>A0A177AXR9_9BILA</name>
<dbReference type="GO" id="GO:0008641">
    <property type="term" value="F:ubiquitin-like modifier activating enzyme activity"/>
    <property type="evidence" value="ECO:0007669"/>
    <property type="project" value="InterPro"/>
</dbReference>
<dbReference type="Gene3D" id="3.40.50.720">
    <property type="entry name" value="NAD(P)-binding Rossmann-like Domain"/>
    <property type="match status" value="1"/>
</dbReference>
<dbReference type="InterPro" id="IPR035985">
    <property type="entry name" value="Ubiquitin-activating_enz"/>
</dbReference>
<dbReference type="OrthoDB" id="7486164at2759"/>
<feature type="domain" description="THIF-type NAD/FAD binding fold" evidence="1">
    <location>
        <begin position="362"/>
        <end position="406"/>
    </location>
</feature>
<evidence type="ECO:0000313" key="2">
    <source>
        <dbReference type="EMBL" id="OAF66211.1"/>
    </source>
</evidence>
<dbReference type="SUPFAM" id="SSF69572">
    <property type="entry name" value="Activating enzymes of the ubiquitin-like proteins"/>
    <property type="match status" value="1"/>
</dbReference>
<sequence>MEKFSMNLPTCINDSGNFNIDSCDRIEQSEKIALLKLSIGKVARNRLKNSEVKTFSSYKKESTSWKSKNISSNRKKFQQCIRHNYESASTFMSRLYIHANKCKFIDIDERIQDQLLFGINNAAIETELKNRKLMPNKQIRAVYKQTSGEIEQPLEFINDEFNVILLFIIDSESHVNFINKNSLKKFKNVPIIPSNNILLSADGTKLKFYETVVYLINGLDSMKCYVTNTQNIIGCPDAIGLKLININRSIKNKNFDSNNYVNSVISMYPDTNITKHKANHNLRIKNLTHHNSNYIPNLPINEKHLPLFKQRPKRTQETFKITRLHLVISWGEGKLNSIDEMNHLSNKIHPFAMLSNYETHRYGRQIILKDFGPQSQQKLKKSSVCIVGCGGLGTSAASILAGAGIGDKFCFFFIIYI</sequence>
<dbReference type="AlphaFoldDB" id="A0A177AXR9"/>
<dbReference type="EMBL" id="LWCA01001003">
    <property type="protein sequence ID" value="OAF66211.1"/>
    <property type="molecule type" value="Genomic_DNA"/>
</dbReference>
<keyword evidence="3" id="KW-1185">Reference proteome</keyword>
<comment type="caution">
    <text evidence="2">The sequence shown here is derived from an EMBL/GenBank/DDBJ whole genome shotgun (WGS) entry which is preliminary data.</text>
</comment>
<evidence type="ECO:0000313" key="3">
    <source>
        <dbReference type="Proteomes" id="UP000078046"/>
    </source>
</evidence>
<proteinExistence type="predicted"/>
<protein>
    <recommendedName>
        <fullName evidence="1">THIF-type NAD/FAD binding fold domain-containing protein</fullName>
    </recommendedName>
</protein>
<dbReference type="Proteomes" id="UP000078046">
    <property type="component" value="Unassembled WGS sequence"/>
</dbReference>